<organism evidence="8 9">
    <name type="scientific">Jiella pelagia</name>
    <dbReference type="NCBI Taxonomy" id="2986949"/>
    <lineage>
        <taxon>Bacteria</taxon>
        <taxon>Pseudomonadati</taxon>
        <taxon>Pseudomonadota</taxon>
        <taxon>Alphaproteobacteria</taxon>
        <taxon>Hyphomicrobiales</taxon>
        <taxon>Aurantimonadaceae</taxon>
        <taxon>Jiella</taxon>
    </lineage>
</organism>
<dbReference type="InterPro" id="IPR036467">
    <property type="entry name" value="LS/RS_sf"/>
</dbReference>
<dbReference type="NCBIfam" id="NF000814">
    <property type="entry name" value="PRK00061.2-2"/>
    <property type="match status" value="1"/>
</dbReference>
<name>A0ABY7C6V6_9HYPH</name>
<proteinExistence type="inferred from homology"/>
<reference evidence="8" key="1">
    <citation type="submission" date="2022-12" db="EMBL/GenBank/DDBJ databases">
        <title>Jiella pelagia sp. nov., isolated from phosphonate enriched culture of Northwest Pacific surface seawater.</title>
        <authorList>
            <person name="Shin D.Y."/>
            <person name="Hwang C.Y."/>
        </authorList>
    </citation>
    <scope>NUCLEOTIDE SEQUENCE</scope>
    <source>
        <strain evidence="8">HL-NP1</strain>
    </source>
</reference>
<evidence type="ECO:0000256" key="1">
    <source>
        <dbReference type="ARBA" id="ARBA00004917"/>
    </source>
</evidence>
<dbReference type="HAMAP" id="MF_00178">
    <property type="entry name" value="Lumazine_synth"/>
    <property type="match status" value="1"/>
</dbReference>
<feature type="binding site" evidence="7">
    <location>
        <begin position="79"/>
        <end position="81"/>
    </location>
    <ligand>
        <name>5-amino-6-(D-ribitylamino)uracil</name>
        <dbReference type="ChEBI" id="CHEBI:15934"/>
    </ligand>
</feature>
<evidence type="ECO:0000313" key="9">
    <source>
        <dbReference type="Proteomes" id="UP001164020"/>
    </source>
</evidence>
<evidence type="ECO:0000256" key="6">
    <source>
        <dbReference type="ARBA" id="ARBA00048785"/>
    </source>
</evidence>
<dbReference type="GO" id="GO:0000906">
    <property type="term" value="F:6,7-dimethyl-8-ribityllumazine synthase activity"/>
    <property type="evidence" value="ECO:0007669"/>
    <property type="project" value="UniProtKB-EC"/>
</dbReference>
<protein>
    <recommendedName>
        <fullName evidence="3 7">6,7-dimethyl-8-ribityllumazine synthase</fullName>
        <shortName evidence="7">DMRL synthase</shortName>
        <shortName evidence="7">LS</shortName>
        <shortName evidence="7">Lumazine synthase</shortName>
        <ecNumber evidence="3 7">2.5.1.78</ecNumber>
    </recommendedName>
</protein>
<evidence type="ECO:0000256" key="4">
    <source>
        <dbReference type="ARBA" id="ARBA00022619"/>
    </source>
</evidence>
<keyword evidence="4 7" id="KW-0686">Riboflavin biosynthesis</keyword>
<dbReference type="InterPro" id="IPR002180">
    <property type="entry name" value="LS/RS"/>
</dbReference>
<evidence type="ECO:0000313" key="8">
    <source>
        <dbReference type="EMBL" id="WAP71085.1"/>
    </source>
</evidence>
<keyword evidence="9" id="KW-1185">Reference proteome</keyword>
<dbReference type="NCBIfam" id="TIGR00114">
    <property type="entry name" value="lumazine-synth"/>
    <property type="match status" value="1"/>
</dbReference>
<comment type="similarity">
    <text evidence="2 7">Belongs to the DMRL synthase family.</text>
</comment>
<feature type="binding site" evidence="7">
    <location>
        <position position="126"/>
    </location>
    <ligand>
        <name>(2S)-2-hydroxy-3-oxobutyl phosphate</name>
        <dbReference type="ChEBI" id="CHEBI:58830"/>
    </ligand>
</feature>
<feature type="binding site" evidence="7">
    <location>
        <position position="19"/>
    </location>
    <ligand>
        <name>5-amino-6-(D-ribitylamino)uracil</name>
        <dbReference type="ChEBI" id="CHEBI:15934"/>
    </ligand>
</feature>
<feature type="binding site" evidence="7">
    <location>
        <position position="112"/>
    </location>
    <ligand>
        <name>5-amino-6-(D-ribitylamino)uracil</name>
        <dbReference type="ChEBI" id="CHEBI:15934"/>
    </ligand>
</feature>
<dbReference type="Proteomes" id="UP001164020">
    <property type="component" value="Chromosome"/>
</dbReference>
<comment type="function">
    <text evidence="7">Catalyzes the formation of 6,7-dimethyl-8-ribityllumazine by condensation of 5-amino-6-(D-ribitylamino)uracil with 3,4-dihydroxy-2-butanone 4-phosphate. This is the penultimate step in the biosynthesis of riboflavin.</text>
</comment>
<evidence type="ECO:0000256" key="5">
    <source>
        <dbReference type="ARBA" id="ARBA00022679"/>
    </source>
</evidence>
<dbReference type="CDD" id="cd09209">
    <property type="entry name" value="Lumazine_synthase-I"/>
    <property type="match status" value="1"/>
</dbReference>
<dbReference type="PANTHER" id="PTHR21058:SF0">
    <property type="entry name" value="6,7-DIMETHYL-8-RIBITYLLUMAZINE SYNTHASE"/>
    <property type="match status" value="1"/>
</dbReference>
<dbReference type="EMBL" id="CP114029">
    <property type="protein sequence ID" value="WAP71085.1"/>
    <property type="molecule type" value="Genomic_DNA"/>
</dbReference>
<sequence>MKDISMAANPHILIVEARYYGHIADHLLSGAKAALDAAGASYEVVTVPGALEAPAAIGFALSGADGGGTEFDGYVALGCVIRGETFHFDIVAGESARALMSLAVDEGLAIGNGILTVENEEQALVRADPSRKNKGGEAAQTTLRMIALRDHFGA</sequence>
<feature type="binding site" evidence="7">
    <location>
        <begin position="50"/>
        <end position="52"/>
    </location>
    <ligand>
        <name>5-amino-6-(D-ribitylamino)uracil</name>
        <dbReference type="ChEBI" id="CHEBI:15934"/>
    </ligand>
</feature>
<comment type="pathway">
    <text evidence="1 7">Cofactor biosynthesis; riboflavin biosynthesis; riboflavin from 2-hydroxy-3-oxobutyl phosphate and 5-amino-6-(D-ribitylamino)uracil: step 1/2.</text>
</comment>
<keyword evidence="5 7" id="KW-0808">Transferase</keyword>
<dbReference type="Pfam" id="PF00885">
    <property type="entry name" value="DMRL_synthase"/>
    <property type="match status" value="1"/>
</dbReference>
<dbReference type="Gene3D" id="3.40.50.960">
    <property type="entry name" value="Lumazine/riboflavin synthase"/>
    <property type="match status" value="1"/>
</dbReference>
<evidence type="ECO:0000256" key="2">
    <source>
        <dbReference type="ARBA" id="ARBA00007424"/>
    </source>
</evidence>
<dbReference type="SUPFAM" id="SSF52121">
    <property type="entry name" value="Lumazine synthase"/>
    <property type="match status" value="1"/>
</dbReference>
<evidence type="ECO:0000256" key="7">
    <source>
        <dbReference type="HAMAP-Rule" id="MF_00178"/>
    </source>
</evidence>
<comment type="catalytic activity">
    <reaction evidence="6 7">
        <text>(2S)-2-hydroxy-3-oxobutyl phosphate + 5-amino-6-(D-ribitylamino)uracil = 6,7-dimethyl-8-(1-D-ribityl)lumazine + phosphate + 2 H2O + H(+)</text>
        <dbReference type="Rhea" id="RHEA:26152"/>
        <dbReference type="ChEBI" id="CHEBI:15377"/>
        <dbReference type="ChEBI" id="CHEBI:15378"/>
        <dbReference type="ChEBI" id="CHEBI:15934"/>
        <dbReference type="ChEBI" id="CHEBI:43474"/>
        <dbReference type="ChEBI" id="CHEBI:58201"/>
        <dbReference type="ChEBI" id="CHEBI:58830"/>
        <dbReference type="EC" id="2.5.1.78"/>
    </reaction>
</comment>
<gene>
    <name evidence="7" type="primary">ribH</name>
    <name evidence="8" type="ORF">OH818_05245</name>
</gene>
<evidence type="ECO:0000256" key="3">
    <source>
        <dbReference type="ARBA" id="ARBA00012664"/>
    </source>
</evidence>
<feature type="binding site" evidence="7">
    <location>
        <begin position="84"/>
        <end position="85"/>
    </location>
    <ligand>
        <name>(2S)-2-hydroxy-3-oxobutyl phosphate</name>
        <dbReference type="ChEBI" id="CHEBI:58830"/>
    </ligand>
</feature>
<accession>A0ABY7C6V6</accession>
<dbReference type="InterPro" id="IPR034964">
    <property type="entry name" value="LS"/>
</dbReference>
<feature type="active site" description="Proton donor" evidence="7">
    <location>
        <position position="87"/>
    </location>
</feature>
<dbReference type="EC" id="2.5.1.78" evidence="3 7"/>
<dbReference type="PANTHER" id="PTHR21058">
    <property type="entry name" value="6,7-DIMETHYL-8-RIBITYLLUMAZINE SYNTHASE DMRL SYNTHASE LUMAZINE SYNTHASE"/>
    <property type="match status" value="1"/>
</dbReference>